<dbReference type="PROSITE" id="PS51318">
    <property type="entry name" value="TAT"/>
    <property type="match status" value="1"/>
</dbReference>
<dbReference type="EMBL" id="JBHTAT010000001">
    <property type="protein sequence ID" value="MFC7255623.1"/>
    <property type="molecule type" value="Genomic_DNA"/>
</dbReference>
<reference evidence="3 4" key="1">
    <citation type="journal article" date="2019" name="Int. J. Syst. Evol. Microbiol.">
        <title>The Global Catalogue of Microorganisms (GCM) 10K type strain sequencing project: providing services to taxonomists for standard genome sequencing and annotation.</title>
        <authorList>
            <consortium name="The Broad Institute Genomics Platform"/>
            <consortium name="The Broad Institute Genome Sequencing Center for Infectious Disease"/>
            <person name="Wu L."/>
            <person name="Ma J."/>
        </authorList>
    </citation>
    <scope>NUCLEOTIDE SEQUENCE [LARGE SCALE GENOMIC DNA]</scope>
    <source>
        <strain evidence="3 4">GX21</strain>
    </source>
</reference>
<dbReference type="Gene3D" id="3.40.50.410">
    <property type="entry name" value="von Willebrand factor, type A domain"/>
    <property type="match status" value="1"/>
</dbReference>
<feature type="compositionally biased region" description="Acidic residues" evidence="1">
    <location>
        <begin position="187"/>
        <end position="196"/>
    </location>
</feature>
<dbReference type="Pfam" id="PF00092">
    <property type="entry name" value="VWA"/>
    <property type="match status" value="1"/>
</dbReference>
<feature type="region of interest" description="Disordered" evidence="1">
    <location>
        <begin position="177"/>
        <end position="196"/>
    </location>
</feature>
<proteinExistence type="predicted"/>
<evidence type="ECO:0000259" key="2">
    <source>
        <dbReference type="PROSITE" id="PS50234"/>
    </source>
</evidence>
<protein>
    <submittedName>
        <fullName evidence="3">VWA domain-containing protein</fullName>
    </submittedName>
</protein>
<dbReference type="AlphaFoldDB" id="A0ABD5ZY45"/>
<dbReference type="SUPFAM" id="SSF53300">
    <property type="entry name" value="vWA-like"/>
    <property type="match status" value="1"/>
</dbReference>
<evidence type="ECO:0000313" key="4">
    <source>
        <dbReference type="Proteomes" id="UP001596434"/>
    </source>
</evidence>
<gene>
    <name evidence="3" type="ORF">ACFQKE_10025</name>
</gene>
<sequence length="509" mass="52591">MTDEDFTLSRRKALAALGTIGVASAGAGLGTSAYFSDQETFENNRLVAGTLDMHVGWEEHYSDWSDDEDDGLEGDVTMGNDQPVGLPTQDSSLISVNSTADARQFLNNTETDQFPNGTDTFDDAGTMNGCTVLPDSADQSPVIVDLDDVKPGDFGEVTFAFSLCDNPGYVWMNGGLRSASENGTNEAEADDPDEEPGTVELLDEVQTALWYDDGDNLQSGSGGAGGTADVVIVMDTSGSMGGSKLDNAKAGAKTLVDTVGDDVNVGLVQFSSGAGAVSDLTTSKSQTKSDIDSLSAGGTTNVGAGIDAGQNLLTDDTRGARSGVNKVLVVLGNGQSSTGRSEATAAKDAGTTIYTIAYGTGADENLMEDISSPPKIDDGSITDDDQFAFISGETDISGVFSGIGGRITSGEEVFFQGSLREALTALEDPDGQGVPLEGNVPAGQAGGTGRDCFDGQGAVHYVGFAWWLPVDHGNEVQSDSATFDLGFYTEQCRHNDGGGMNSEQVDGGA</sequence>
<dbReference type="GeneID" id="96953989"/>
<organism evidence="3 4">
    <name type="scientific">Haloplanus litoreus</name>
    <dbReference type="NCBI Taxonomy" id="767515"/>
    <lineage>
        <taxon>Archaea</taxon>
        <taxon>Methanobacteriati</taxon>
        <taxon>Methanobacteriota</taxon>
        <taxon>Stenosarchaea group</taxon>
        <taxon>Halobacteria</taxon>
        <taxon>Halobacteriales</taxon>
        <taxon>Haloferacaceae</taxon>
        <taxon>Haloplanus</taxon>
    </lineage>
</organism>
<dbReference type="PANTHER" id="PTHR24020">
    <property type="entry name" value="COLLAGEN ALPHA"/>
    <property type="match status" value="1"/>
</dbReference>
<evidence type="ECO:0000256" key="1">
    <source>
        <dbReference type="SAM" id="MobiDB-lite"/>
    </source>
</evidence>
<dbReference type="InterPro" id="IPR036465">
    <property type="entry name" value="vWFA_dom_sf"/>
</dbReference>
<name>A0ABD5ZY45_9EURY</name>
<dbReference type="InterPro" id="IPR006311">
    <property type="entry name" value="TAT_signal"/>
</dbReference>
<dbReference type="InterPro" id="IPR050525">
    <property type="entry name" value="ECM_Assembly_Org"/>
</dbReference>
<dbReference type="InterPro" id="IPR002035">
    <property type="entry name" value="VWF_A"/>
</dbReference>
<keyword evidence="4" id="KW-1185">Reference proteome</keyword>
<dbReference type="InterPro" id="IPR023833">
    <property type="entry name" value="Signal_pept_SipW-depend-type"/>
</dbReference>
<dbReference type="RefSeq" id="WP_379703847.1">
    <property type="nucleotide sequence ID" value="NZ_JBHTAT010000001.1"/>
</dbReference>
<dbReference type="SMART" id="SM00327">
    <property type="entry name" value="VWA"/>
    <property type="match status" value="1"/>
</dbReference>
<accession>A0ABD5ZY45</accession>
<dbReference type="PROSITE" id="PS50234">
    <property type="entry name" value="VWFA"/>
    <property type="match status" value="1"/>
</dbReference>
<comment type="caution">
    <text evidence="3">The sequence shown here is derived from an EMBL/GenBank/DDBJ whole genome shotgun (WGS) entry which is preliminary data.</text>
</comment>
<dbReference type="Proteomes" id="UP001596434">
    <property type="component" value="Unassembled WGS sequence"/>
</dbReference>
<feature type="domain" description="VWFA" evidence="2">
    <location>
        <begin position="229"/>
        <end position="403"/>
    </location>
</feature>
<dbReference type="NCBIfam" id="TIGR04088">
    <property type="entry name" value="cognate_SipW"/>
    <property type="match status" value="1"/>
</dbReference>
<evidence type="ECO:0000313" key="3">
    <source>
        <dbReference type="EMBL" id="MFC7255623.1"/>
    </source>
</evidence>
<dbReference type="CDD" id="cd00198">
    <property type="entry name" value="vWFA"/>
    <property type="match status" value="1"/>
</dbReference>